<dbReference type="EMBL" id="JANPWB010000003">
    <property type="protein sequence ID" value="KAJ1200640.1"/>
    <property type="molecule type" value="Genomic_DNA"/>
</dbReference>
<comment type="caution">
    <text evidence="2">The sequence shown here is derived from an EMBL/GenBank/DDBJ whole genome shotgun (WGS) entry which is preliminary data.</text>
</comment>
<keyword evidence="3" id="KW-1185">Reference proteome</keyword>
<evidence type="ECO:0000313" key="3">
    <source>
        <dbReference type="Proteomes" id="UP001066276"/>
    </source>
</evidence>
<sequence>MAGQLATVYDGILDTQPQSTTDSPSTVPRNPVRGRQPGQGAAKSPWALQECRRGKWMVHHEAARGDGVRGRPNVRKQNLAGPRLLQRGCARPAGS</sequence>
<gene>
    <name evidence="2" type="ORF">NDU88_004461</name>
</gene>
<feature type="region of interest" description="Disordered" evidence="1">
    <location>
        <begin position="63"/>
        <end position="95"/>
    </location>
</feature>
<evidence type="ECO:0000313" key="2">
    <source>
        <dbReference type="EMBL" id="KAJ1200640.1"/>
    </source>
</evidence>
<name>A0AAV7VKE5_PLEWA</name>
<dbReference type="Proteomes" id="UP001066276">
    <property type="component" value="Chromosome 2_1"/>
</dbReference>
<feature type="region of interest" description="Disordered" evidence="1">
    <location>
        <begin position="1"/>
        <end position="46"/>
    </location>
</feature>
<protein>
    <submittedName>
        <fullName evidence="2">Uncharacterized protein</fullName>
    </submittedName>
</protein>
<organism evidence="2 3">
    <name type="scientific">Pleurodeles waltl</name>
    <name type="common">Iberian ribbed newt</name>
    <dbReference type="NCBI Taxonomy" id="8319"/>
    <lineage>
        <taxon>Eukaryota</taxon>
        <taxon>Metazoa</taxon>
        <taxon>Chordata</taxon>
        <taxon>Craniata</taxon>
        <taxon>Vertebrata</taxon>
        <taxon>Euteleostomi</taxon>
        <taxon>Amphibia</taxon>
        <taxon>Batrachia</taxon>
        <taxon>Caudata</taxon>
        <taxon>Salamandroidea</taxon>
        <taxon>Salamandridae</taxon>
        <taxon>Pleurodelinae</taxon>
        <taxon>Pleurodeles</taxon>
    </lineage>
</organism>
<proteinExistence type="predicted"/>
<accession>A0AAV7VKE5</accession>
<feature type="compositionally biased region" description="Low complexity" evidence="1">
    <location>
        <begin position="14"/>
        <end position="26"/>
    </location>
</feature>
<reference evidence="2" key="1">
    <citation type="journal article" date="2022" name="bioRxiv">
        <title>Sequencing and chromosome-scale assembly of the giantPleurodeles waltlgenome.</title>
        <authorList>
            <person name="Brown T."/>
            <person name="Elewa A."/>
            <person name="Iarovenko S."/>
            <person name="Subramanian E."/>
            <person name="Araus A.J."/>
            <person name="Petzold A."/>
            <person name="Susuki M."/>
            <person name="Suzuki K.-i.T."/>
            <person name="Hayashi T."/>
            <person name="Toyoda A."/>
            <person name="Oliveira C."/>
            <person name="Osipova E."/>
            <person name="Leigh N.D."/>
            <person name="Simon A."/>
            <person name="Yun M.H."/>
        </authorList>
    </citation>
    <scope>NUCLEOTIDE SEQUENCE</scope>
    <source>
        <strain evidence="2">20211129_DDA</strain>
        <tissue evidence="2">Liver</tissue>
    </source>
</reference>
<evidence type="ECO:0000256" key="1">
    <source>
        <dbReference type="SAM" id="MobiDB-lite"/>
    </source>
</evidence>
<dbReference type="AlphaFoldDB" id="A0AAV7VKE5"/>